<dbReference type="InterPro" id="IPR036259">
    <property type="entry name" value="MFS_trans_sf"/>
</dbReference>
<keyword evidence="5 9" id="KW-0812">Transmembrane</keyword>
<evidence type="ECO:0000313" key="12">
    <source>
        <dbReference type="Proteomes" id="UP000065807"/>
    </source>
</evidence>
<keyword evidence="3" id="KW-0813">Transport</keyword>
<keyword evidence="4" id="KW-1003">Cell membrane</keyword>
<feature type="domain" description="Major facilitator superfamily (MFS) profile" evidence="10">
    <location>
        <begin position="16"/>
        <end position="470"/>
    </location>
</feature>
<evidence type="ECO:0000256" key="1">
    <source>
        <dbReference type="ARBA" id="ARBA00004651"/>
    </source>
</evidence>
<feature type="transmembrane region" description="Helical" evidence="9">
    <location>
        <begin position="306"/>
        <end position="324"/>
    </location>
</feature>
<evidence type="ECO:0000256" key="7">
    <source>
        <dbReference type="ARBA" id="ARBA00023136"/>
    </source>
</evidence>
<dbReference type="GO" id="GO:0005886">
    <property type="term" value="C:plasma membrane"/>
    <property type="evidence" value="ECO:0007669"/>
    <property type="project" value="UniProtKB-SubCell"/>
</dbReference>
<feature type="region of interest" description="Disordered" evidence="8">
    <location>
        <begin position="474"/>
        <end position="498"/>
    </location>
</feature>
<sequence>MSTATQPAGLPERWRILAAINLGTLMAPLDGSVVNIALPTLTHAFGVPLVTSEWVAMIYLLLVSTLLLTYGRLGDLYGHRPVYLSGFGVFSLGSLLCAAAPTMGALIGARAVQALGAGMMMAAGPAIITAAFPSQERGRALGLNGMVVAAGLALGPVLGGYLVTRFGWRSIFLINLPIGAAGIFWAGRVIPRLPTRPGTGAFDVPGAALAGLGLGALLLALSRGEVWGWGSGAVLLLGFVGIASLGLFVAVERRRRDPMVDVALFRNRVFASSSASALLNFMAQFSVTFLMPFFLQDVQGRTAQEAGLLMLAFPLMFLPLAPLAGWLSDRWGTRELAAAGMAVLALAGWTLSRLVPESGAASIVWRLALVGVGAGLFQPPNNSAIMGSVPRERLGQGSGMLATMRNVGMVLGIAVSGAIFTTRRAAYLAGPAGVVAQQAYAWAVRDAFLAGAVLAMVGVLTSLVRGAPVPLTPEPAGTMMEADHSRRARGAAPHKGGE</sequence>
<dbReference type="STRING" id="1555112.LIP_2798"/>
<dbReference type="PANTHER" id="PTHR42718">
    <property type="entry name" value="MAJOR FACILITATOR SUPERFAMILY MULTIDRUG TRANSPORTER MFSC"/>
    <property type="match status" value="1"/>
</dbReference>
<feature type="transmembrane region" description="Helical" evidence="9">
    <location>
        <begin position="170"/>
        <end position="190"/>
    </location>
</feature>
<evidence type="ECO:0000256" key="8">
    <source>
        <dbReference type="SAM" id="MobiDB-lite"/>
    </source>
</evidence>
<feature type="transmembrane region" description="Helical" evidence="9">
    <location>
        <begin position="227"/>
        <end position="249"/>
    </location>
</feature>
<dbReference type="InterPro" id="IPR020846">
    <property type="entry name" value="MFS_dom"/>
</dbReference>
<evidence type="ECO:0000256" key="3">
    <source>
        <dbReference type="ARBA" id="ARBA00022448"/>
    </source>
</evidence>
<evidence type="ECO:0000256" key="6">
    <source>
        <dbReference type="ARBA" id="ARBA00022989"/>
    </source>
</evidence>
<name>A0A0K2SNP1_LIMPI</name>
<dbReference type="Pfam" id="PF07690">
    <property type="entry name" value="MFS_1"/>
    <property type="match status" value="1"/>
</dbReference>
<protein>
    <submittedName>
        <fullName evidence="11">MFS transporter permease</fullName>
    </submittedName>
</protein>
<dbReference type="CDD" id="cd17321">
    <property type="entry name" value="MFS_MMR_MDR_like"/>
    <property type="match status" value="1"/>
</dbReference>
<dbReference type="PROSITE" id="PS50850">
    <property type="entry name" value="MFS"/>
    <property type="match status" value="1"/>
</dbReference>
<dbReference type="AlphaFoldDB" id="A0A0K2SNP1"/>
<dbReference type="KEGG" id="lpil:LIP_2798"/>
<feature type="transmembrane region" description="Helical" evidence="9">
    <location>
        <begin position="141"/>
        <end position="164"/>
    </location>
</feature>
<dbReference type="NCBIfam" id="TIGR00711">
    <property type="entry name" value="efflux_EmrB"/>
    <property type="match status" value="1"/>
</dbReference>
<comment type="subcellular location">
    <subcellularLocation>
        <location evidence="1">Cell membrane</location>
        <topology evidence="1">Multi-pass membrane protein</topology>
    </subcellularLocation>
</comment>
<dbReference type="GO" id="GO:0022857">
    <property type="term" value="F:transmembrane transporter activity"/>
    <property type="evidence" value="ECO:0007669"/>
    <property type="project" value="InterPro"/>
</dbReference>
<evidence type="ECO:0000256" key="9">
    <source>
        <dbReference type="SAM" id="Phobius"/>
    </source>
</evidence>
<keyword evidence="6 9" id="KW-1133">Transmembrane helix</keyword>
<proteinExistence type="inferred from homology"/>
<dbReference type="SUPFAM" id="SSF103473">
    <property type="entry name" value="MFS general substrate transporter"/>
    <property type="match status" value="1"/>
</dbReference>
<feature type="transmembrane region" description="Helical" evidence="9">
    <location>
        <begin position="269"/>
        <end position="294"/>
    </location>
</feature>
<evidence type="ECO:0000256" key="2">
    <source>
        <dbReference type="ARBA" id="ARBA00008537"/>
    </source>
</evidence>
<dbReference type="Proteomes" id="UP000065807">
    <property type="component" value="Chromosome"/>
</dbReference>
<organism evidence="11 12">
    <name type="scientific">Limnochorda pilosa</name>
    <dbReference type="NCBI Taxonomy" id="1555112"/>
    <lineage>
        <taxon>Bacteria</taxon>
        <taxon>Bacillati</taxon>
        <taxon>Bacillota</taxon>
        <taxon>Limnochordia</taxon>
        <taxon>Limnochordales</taxon>
        <taxon>Limnochordaceae</taxon>
        <taxon>Limnochorda</taxon>
    </lineage>
</organism>
<reference evidence="12" key="1">
    <citation type="submission" date="2015-07" db="EMBL/GenBank/DDBJ databases">
        <title>Complete genome sequence and phylogenetic analysis of Limnochorda pilosa.</title>
        <authorList>
            <person name="Watanabe M."/>
            <person name="Kojima H."/>
            <person name="Fukui M."/>
        </authorList>
    </citation>
    <scope>NUCLEOTIDE SEQUENCE [LARGE SCALE GENOMIC DNA]</scope>
    <source>
        <strain evidence="12">HC45</strain>
    </source>
</reference>
<dbReference type="Gene3D" id="1.20.1250.20">
    <property type="entry name" value="MFS general substrate transporter like domains"/>
    <property type="match status" value="1"/>
</dbReference>
<feature type="transmembrane region" description="Helical" evidence="9">
    <location>
        <begin position="440"/>
        <end position="464"/>
    </location>
</feature>
<keyword evidence="12" id="KW-1185">Reference proteome</keyword>
<evidence type="ECO:0000259" key="10">
    <source>
        <dbReference type="PROSITE" id="PS50850"/>
    </source>
</evidence>
<feature type="transmembrane region" description="Helical" evidence="9">
    <location>
        <begin position="82"/>
        <end position="108"/>
    </location>
</feature>
<dbReference type="InterPro" id="IPR004638">
    <property type="entry name" value="EmrB-like"/>
</dbReference>
<feature type="transmembrane region" description="Helical" evidence="9">
    <location>
        <begin position="202"/>
        <end position="221"/>
    </location>
</feature>
<evidence type="ECO:0000313" key="11">
    <source>
        <dbReference type="EMBL" id="BAS28627.1"/>
    </source>
</evidence>
<accession>A0A0K2SNP1</accession>
<dbReference type="PATRIC" id="fig|1555112.3.peg.2842"/>
<comment type="similarity">
    <text evidence="2">Belongs to the major facilitator superfamily. EmrB family.</text>
</comment>
<evidence type="ECO:0000256" key="5">
    <source>
        <dbReference type="ARBA" id="ARBA00022692"/>
    </source>
</evidence>
<dbReference type="PRINTS" id="PR01036">
    <property type="entry name" value="TCRTETB"/>
</dbReference>
<reference evidence="12" key="2">
    <citation type="journal article" date="2016" name="Int. J. Syst. Evol. Microbiol.">
        <title>Complete genome sequence and cell structure of Limnochorda pilosa, a Gram-negative spore-former within the phylum Firmicutes.</title>
        <authorList>
            <person name="Watanabe M."/>
            <person name="Kojima H."/>
            <person name="Fukui M."/>
        </authorList>
    </citation>
    <scope>NUCLEOTIDE SEQUENCE [LARGE SCALE GENOMIC DNA]</scope>
    <source>
        <strain evidence="12">HC45</strain>
    </source>
</reference>
<dbReference type="Gene3D" id="1.20.1720.10">
    <property type="entry name" value="Multidrug resistance protein D"/>
    <property type="match status" value="1"/>
</dbReference>
<dbReference type="PANTHER" id="PTHR42718:SF9">
    <property type="entry name" value="MAJOR FACILITATOR SUPERFAMILY MULTIDRUG TRANSPORTER MFSC"/>
    <property type="match status" value="1"/>
</dbReference>
<dbReference type="InterPro" id="IPR011701">
    <property type="entry name" value="MFS"/>
</dbReference>
<feature type="transmembrane region" description="Helical" evidence="9">
    <location>
        <begin position="54"/>
        <end position="70"/>
    </location>
</feature>
<dbReference type="EMBL" id="AP014924">
    <property type="protein sequence ID" value="BAS28627.1"/>
    <property type="molecule type" value="Genomic_DNA"/>
</dbReference>
<feature type="transmembrane region" description="Helical" evidence="9">
    <location>
        <begin position="114"/>
        <end position="134"/>
    </location>
</feature>
<keyword evidence="7 9" id="KW-0472">Membrane</keyword>
<gene>
    <name evidence="11" type="ORF">LIP_2798</name>
</gene>
<evidence type="ECO:0000256" key="4">
    <source>
        <dbReference type="ARBA" id="ARBA00022475"/>
    </source>
</evidence>